<evidence type="ECO:0000256" key="1">
    <source>
        <dbReference type="SAM" id="Phobius"/>
    </source>
</evidence>
<name>A0A0L1K9V1_9SPHN</name>
<protein>
    <submittedName>
        <fullName evidence="2">Uncharacterized protein</fullName>
    </submittedName>
</protein>
<gene>
    <name evidence="2" type="ORF">J121_1454</name>
</gene>
<feature type="transmembrane region" description="Helical" evidence="1">
    <location>
        <begin position="20"/>
        <end position="40"/>
    </location>
</feature>
<evidence type="ECO:0000313" key="3">
    <source>
        <dbReference type="Proteomes" id="UP000037446"/>
    </source>
</evidence>
<dbReference type="RefSeq" id="WP_265597042.1">
    <property type="nucleotide sequence ID" value="NZ_JYNE01000028.1"/>
</dbReference>
<accession>A0A0L1K9V1</accession>
<dbReference type="Proteomes" id="UP000037446">
    <property type="component" value="Unassembled WGS sequence"/>
</dbReference>
<proteinExistence type="predicted"/>
<dbReference type="STRING" id="1306953.J121_1454"/>
<sequence>MVKPTALSRTQTPAQSVVDLARALIVGGCGLALVLAGPVLPF</sequence>
<dbReference type="GeneID" id="93686771"/>
<keyword evidence="1" id="KW-1133">Transmembrane helix</keyword>
<keyword evidence="1" id="KW-0472">Membrane</keyword>
<evidence type="ECO:0000313" key="2">
    <source>
        <dbReference type="EMBL" id="KNH00830.1"/>
    </source>
</evidence>
<dbReference type="AlphaFoldDB" id="A0A0L1K9V1"/>
<dbReference type="EMBL" id="JYNE01000028">
    <property type="protein sequence ID" value="KNH00830.1"/>
    <property type="molecule type" value="Genomic_DNA"/>
</dbReference>
<organism evidence="2 3">
    <name type="scientific">Qipengyuania citrea LAMA 915</name>
    <dbReference type="NCBI Taxonomy" id="1306953"/>
    <lineage>
        <taxon>Bacteria</taxon>
        <taxon>Pseudomonadati</taxon>
        <taxon>Pseudomonadota</taxon>
        <taxon>Alphaproteobacteria</taxon>
        <taxon>Sphingomonadales</taxon>
        <taxon>Erythrobacteraceae</taxon>
        <taxon>Qipengyuania</taxon>
    </lineage>
</organism>
<keyword evidence="1" id="KW-0812">Transmembrane</keyword>
<reference evidence="2" key="1">
    <citation type="submission" date="2015-02" db="EMBL/GenBank/DDBJ databases">
        <authorList>
            <person name="Chooi Y.-H."/>
        </authorList>
    </citation>
    <scope>NUCLEOTIDE SEQUENCE [LARGE SCALE GENOMIC DNA]</scope>
    <source>
        <strain evidence="2">LAMA 915</strain>
    </source>
</reference>
<dbReference type="PATRIC" id="fig|1306953.7.peg.1494"/>
<comment type="caution">
    <text evidence="2">The sequence shown here is derived from an EMBL/GenBank/DDBJ whole genome shotgun (WGS) entry which is preliminary data.</text>
</comment>